<evidence type="ECO:0000313" key="2">
    <source>
        <dbReference type="EMBL" id="KAF1925090.1"/>
    </source>
</evidence>
<keyword evidence="3" id="KW-1185">Reference proteome</keyword>
<feature type="compositionally biased region" description="Polar residues" evidence="1">
    <location>
        <begin position="273"/>
        <end position="284"/>
    </location>
</feature>
<dbReference type="Proteomes" id="UP000800082">
    <property type="component" value="Unassembled WGS sequence"/>
</dbReference>
<feature type="region of interest" description="Disordered" evidence="1">
    <location>
        <begin position="1"/>
        <end position="100"/>
    </location>
</feature>
<accession>A0A6A5RCS5</accession>
<feature type="region of interest" description="Disordered" evidence="1">
    <location>
        <begin position="198"/>
        <end position="294"/>
    </location>
</feature>
<dbReference type="GeneID" id="54355194"/>
<evidence type="ECO:0000256" key="1">
    <source>
        <dbReference type="SAM" id="MobiDB-lite"/>
    </source>
</evidence>
<dbReference type="RefSeq" id="XP_033445342.1">
    <property type="nucleotide sequence ID" value="XM_033597527.1"/>
</dbReference>
<name>A0A6A5RCS5_9PLEO</name>
<protein>
    <submittedName>
        <fullName evidence="2">Uncharacterized protein</fullName>
    </submittedName>
</protein>
<feature type="region of interest" description="Disordered" evidence="1">
    <location>
        <begin position="329"/>
        <end position="357"/>
    </location>
</feature>
<dbReference type="OrthoDB" id="3794125at2759"/>
<dbReference type="EMBL" id="ML978987">
    <property type="protein sequence ID" value="KAF1925090.1"/>
    <property type="molecule type" value="Genomic_DNA"/>
</dbReference>
<feature type="compositionally biased region" description="Polar residues" evidence="1">
    <location>
        <begin position="62"/>
        <end position="71"/>
    </location>
</feature>
<organism evidence="2 3">
    <name type="scientific">Didymella exigua CBS 183.55</name>
    <dbReference type="NCBI Taxonomy" id="1150837"/>
    <lineage>
        <taxon>Eukaryota</taxon>
        <taxon>Fungi</taxon>
        <taxon>Dikarya</taxon>
        <taxon>Ascomycota</taxon>
        <taxon>Pezizomycotina</taxon>
        <taxon>Dothideomycetes</taxon>
        <taxon>Pleosporomycetidae</taxon>
        <taxon>Pleosporales</taxon>
        <taxon>Pleosporineae</taxon>
        <taxon>Didymellaceae</taxon>
        <taxon>Didymella</taxon>
    </lineage>
</organism>
<feature type="compositionally biased region" description="Polar residues" evidence="1">
    <location>
        <begin position="232"/>
        <end position="251"/>
    </location>
</feature>
<evidence type="ECO:0000313" key="3">
    <source>
        <dbReference type="Proteomes" id="UP000800082"/>
    </source>
</evidence>
<proteinExistence type="predicted"/>
<gene>
    <name evidence="2" type="ORF">M421DRAFT_8175</name>
</gene>
<dbReference type="AlphaFoldDB" id="A0A6A5RCS5"/>
<sequence length="396" mass="43037">MAGGLVQMLQRRNKTRDGKGQSIGKSDIAKDGNLGHDIQSLIRELKGKFRASRADDEEQDNTDPAQPNGEASDTERPMEPSQGVVGGQLESADEAQQGKEDARAVLTAIYENWDSTIREYLPDESHLESYEGDWPLGLLQLVLQLSRLIATQDTEDVREFLKKEFGSKDKYPFKKSLRLLDMIVQMLKDTQELDESDSLIDGRLGDATNGSETAGHAATTPGEADDDEELQTGVQTSTSPHTASPQSTFQKATKRSADGPLGDDARREKSPRFGQSTDTAGPGSQQPPTPSDTYRVITAPTQALAAARNSAVITQLSYSLISLPQNDFATPRPSTPAAEPTVSSPKPSCRSRSQEGGEGARLSAALVVRGWMLQCMRLNLRSRCVGGRCGVLSWRF</sequence>
<reference evidence="2" key="1">
    <citation type="journal article" date="2020" name="Stud. Mycol.">
        <title>101 Dothideomycetes genomes: a test case for predicting lifestyles and emergence of pathogens.</title>
        <authorList>
            <person name="Haridas S."/>
            <person name="Albert R."/>
            <person name="Binder M."/>
            <person name="Bloem J."/>
            <person name="Labutti K."/>
            <person name="Salamov A."/>
            <person name="Andreopoulos B."/>
            <person name="Baker S."/>
            <person name="Barry K."/>
            <person name="Bills G."/>
            <person name="Bluhm B."/>
            <person name="Cannon C."/>
            <person name="Castanera R."/>
            <person name="Culley D."/>
            <person name="Daum C."/>
            <person name="Ezra D."/>
            <person name="Gonzalez J."/>
            <person name="Henrissat B."/>
            <person name="Kuo A."/>
            <person name="Liang C."/>
            <person name="Lipzen A."/>
            <person name="Lutzoni F."/>
            <person name="Magnuson J."/>
            <person name="Mondo S."/>
            <person name="Nolan M."/>
            <person name="Ohm R."/>
            <person name="Pangilinan J."/>
            <person name="Park H.-J."/>
            <person name="Ramirez L."/>
            <person name="Alfaro M."/>
            <person name="Sun H."/>
            <person name="Tritt A."/>
            <person name="Yoshinaga Y."/>
            <person name="Zwiers L.-H."/>
            <person name="Turgeon B."/>
            <person name="Goodwin S."/>
            <person name="Spatafora J."/>
            <person name="Crous P."/>
            <person name="Grigoriev I."/>
        </authorList>
    </citation>
    <scope>NUCLEOTIDE SEQUENCE</scope>
    <source>
        <strain evidence="2">CBS 183.55</strain>
    </source>
</reference>